<protein>
    <recommendedName>
        <fullName evidence="7">Rhodopsin domain-containing protein</fullName>
    </recommendedName>
</protein>
<feature type="transmembrane region" description="Helical" evidence="6">
    <location>
        <begin position="273"/>
        <end position="298"/>
    </location>
</feature>
<dbReference type="OrthoDB" id="4682787at2759"/>
<dbReference type="InterPro" id="IPR049326">
    <property type="entry name" value="Rhodopsin_dom_fungi"/>
</dbReference>
<evidence type="ECO:0000256" key="6">
    <source>
        <dbReference type="SAM" id="Phobius"/>
    </source>
</evidence>
<feature type="transmembrane region" description="Helical" evidence="6">
    <location>
        <begin position="239"/>
        <end position="261"/>
    </location>
</feature>
<dbReference type="PANTHER" id="PTHR33048">
    <property type="entry name" value="PTH11-LIKE INTEGRAL MEMBRANE PROTEIN (AFU_ORTHOLOGUE AFUA_5G11245)"/>
    <property type="match status" value="1"/>
</dbReference>
<dbReference type="Pfam" id="PF20684">
    <property type="entry name" value="Fung_rhodopsin"/>
    <property type="match status" value="1"/>
</dbReference>
<evidence type="ECO:0000256" key="4">
    <source>
        <dbReference type="ARBA" id="ARBA00023136"/>
    </source>
</evidence>
<dbReference type="PANTHER" id="PTHR33048:SF47">
    <property type="entry name" value="INTEGRAL MEMBRANE PROTEIN-RELATED"/>
    <property type="match status" value="1"/>
</dbReference>
<evidence type="ECO:0000256" key="2">
    <source>
        <dbReference type="ARBA" id="ARBA00022692"/>
    </source>
</evidence>
<evidence type="ECO:0000256" key="3">
    <source>
        <dbReference type="ARBA" id="ARBA00022989"/>
    </source>
</evidence>
<evidence type="ECO:0000313" key="8">
    <source>
        <dbReference type="EMBL" id="KAF7513246.1"/>
    </source>
</evidence>
<dbReference type="AlphaFoldDB" id="A0A8H7AUG8"/>
<evidence type="ECO:0000256" key="5">
    <source>
        <dbReference type="ARBA" id="ARBA00038359"/>
    </source>
</evidence>
<feature type="transmembrane region" description="Helical" evidence="6">
    <location>
        <begin position="44"/>
        <end position="66"/>
    </location>
</feature>
<feature type="transmembrane region" description="Helical" evidence="6">
    <location>
        <begin position="78"/>
        <end position="99"/>
    </location>
</feature>
<accession>A0A8H7AUG8</accession>
<feature type="transmembrane region" description="Helical" evidence="6">
    <location>
        <begin position="119"/>
        <end position="141"/>
    </location>
</feature>
<comment type="caution">
    <text evidence="8">The sequence shown here is derived from an EMBL/GenBank/DDBJ whole genome shotgun (WGS) entry which is preliminary data.</text>
</comment>
<proteinExistence type="inferred from homology"/>
<gene>
    <name evidence="8" type="ORF">GJ744_010642</name>
</gene>
<evidence type="ECO:0000259" key="7">
    <source>
        <dbReference type="Pfam" id="PF20684"/>
    </source>
</evidence>
<organism evidence="8 9">
    <name type="scientific">Endocarpon pusillum</name>
    <dbReference type="NCBI Taxonomy" id="364733"/>
    <lineage>
        <taxon>Eukaryota</taxon>
        <taxon>Fungi</taxon>
        <taxon>Dikarya</taxon>
        <taxon>Ascomycota</taxon>
        <taxon>Pezizomycotina</taxon>
        <taxon>Eurotiomycetes</taxon>
        <taxon>Chaetothyriomycetidae</taxon>
        <taxon>Verrucariales</taxon>
        <taxon>Verrucariaceae</taxon>
        <taxon>Endocarpon</taxon>
    </lineage>
</organism>
<name>A0A8H7AUG8_9EURO</name>
<keyword evidence="2 6" id="KW-0812">Transmembrane</keyword>
<feature type="domain" description="Rhodopsin" evidence="7">
    <location>
        <begin position="62"/>
        <end position="302"/>
    </location>
</feature>
<feature type="transmembrane region" description="Helical" evidence="6">
    <location>
        <begin position="153"/>
        <end position="173"/>
    </location>
</feature>
<evidence type="ECO:0000313" key="9">
    <source>
        <dbReference type="Proteomes" id="UP000606974"/>
    </source>
</evidence>
<keyword evidence="4 6" id="KW-0472">Membrane</keyword>
<dbReference type="InterPro" id="IPR052337">
    <property type="entry name" value="SAT4-like"/>
</dbReference>
<dbReference type="GO" id="GO:0016020">
    <property type="term" value="C:membrane"/>
    <property type="evidence" value="ECO:0007669"/>
    <property type="project" value="UniProtKB-SubCell"/>
</dbReference>
<dbReference type="Proteomes" id="UP000606974">
    <property type="component" value="Unassembled WGS sequence"/>
</dbReference>
<reference evidence="8" key="1">
    <citation type="submission" date="2020-02" db="EMBL/GenBank/DDBJ databases">
        <authorList>
            <person name="Palmer J.M."/>
        </authorList>
    </citation>
    <scope>NUCLEOTIDE SEQUENCE</scope>
    <source>
        <strain evidence="8">EPUS1.4</strain>
        <tissue evidence="8">Thallus</tissue>
    </source>
</reference>
<sequence>MTVPPTSTTPEQVQNIQTLLDGPAGKPPEGVVPSFPALSNLYEISITTILLGIVITTLLIFIRLYTKLHLIRSKAYEDYVVVLAWLCHVGYTVPCIFCARNGGFPIWDIQLKRYFALLYWVNITTILYGGVVFLIKLSILLQYLRIFVPNRKANMPLFVAIQIVIWTNFIFYFTDFIFETTACTPREKIWNRLITTGHCRNTHAMYMASGIFNVLSDFAILILPIVPIWKLQLPFKKKILMIATFSTGLWACVTSILRTYYTWKIVKSPEVSYNFAIMGYWTIAEITTGIVVSCLPVMPKFFHHYTSKFYHSRKPYSRLQFVQKREFLDIENGGWLNGGTSSLKSGNDSNIQLHEDKGKNVTLGEFFRPPSR</sequence>
<comment type="subcellular location">
    <subcellularLocation>
        <location evidence="1">Membrane</location>
        <topology evidence="1">Multi-pass membrane protein</topology>
    </subcellularLocation>
</comment>
<dbReference type="EMBL" id="JAACFV010000007">
    <property type="protein sequence ID" value="KAF7513246.1"/>
    <property type="molecule type" value="Genomic_DNA"/>
</dbReference>
<keyword evidence="3 6" id="KW-1133">Transmembrane helix</keyword>
<keyword evidence="9" id="KW-1185">Reference proteome</keyword>
<evidence type="ECO:0000256" key="1">
    <source>
        <dbReference type="ARBA" id="ARBA00004141"/>
    </source>
</evidence>
<comment type="similarity">
    <text evidence="5">Belongs to the SAT4 family.</text>
</comment>
<feature type="transmembrane region" description="Helical" evidence="6">
    <location>
        <begin position="204"/>
        <end position="227"/>
    </location>
</feature>